<dbReference type="Pfam" id="PF14703">
    <property type="entry name" value="PHM7_cyt"/>
    <property type="match status" value="1"/>
</dbReference>
<evidence type="ECO:0000313" key="4">
    <source>
        <dbReference type="Proteomes" id="UP001150062"/>
    </source>
</evidence>
<keyword evidence="1" id="KW-1133">Transmembrane helix</keyword>
<dbReference type="Proteomes" id="UP001150062">
    <property type="component" value="Unassembled WGS sequence"/>
</dbReference>
<dbReference type="InterPro" id="IPR035979">
    <property type="entry name" value="RBD_domain_sf"/>
</dbReference>
<keyword evidence="1" id="KW-0812">Transmembrane</keyword>
<gene>
    <name evidence="3" type="ORF">M0813_20958</name>
</gene>
<proteinExistence type="predicted"/>
<dbReference type="SUPFAM" id="SSF54928">
    <property type="entry name" value="RNA-binding domain, RBD"/>
    <property type="match status" value="1"/>
</dbReference>
<keyword evidence="1" id="KW-0472">Membrane</keyword>
<feature type="transmembrane region" description="Helical" evidence="1">
    <location>
        <begin position="398"/>
        <end position="418"/>
    </location>
</feature>
<name>A0ABQ8YJW0_9EUKA</name>
<evidence type="ECO:0000256" key="1">
    <source>
        <dbReference type="SAM" id="Phobius"/>
    </source>
</evidence>
<sequence>MSSKEPLISQTDLLEDQKILQYGSNTQIQDRSTESETAYDSESEASQATSRLLNSLSESDSERQKTQDNLKSIVKSENEGIGVSLYVLFLKLMNVLLFVFALFAIPSLIIAKRDSRLGKSIPFQVSLQLFNVNEENLNLVLILLSCPIAIQLVIIEIFWFRTQKKVKKFYETRSQITSSDFAVYVQHLPKKATLQQIGQFFSNYGEVYRIHLLHNTHDLLLLDNKRGKLEAIVHSKREQLRGQKNEQTWLSDFTPDFVKKNFYLGLTLSEAEDLLEDIELDIQEEQKKHFKFIGSALIIYKSVNMARNCLRQLTHRNCSRLAHYMSLIFNFNSHTIRKSRLSVRTAPLPGDLQWWNGEKTASYSFFVWFKKFFTDAFVVCLSILCILVLWITKPMIKHFNQISNIIIGILLIATKQYTNSLFIKTSGWLRKISKIEEQYSSINSSIIFSLSPLVFQILASKDTQYNGLTWRYNCPNLYNSMSLTYLSMILSSFISEPLLFALKLFYKRFLTKNQSHTKQKPVFRNLYSNTLFNYLSLFMFVILFPQYIILSCICFFLYSIYSYNYLKYYCDLNALRLENEKTLLYILKWFPFLVIIPFVFFPTTMVSVVKDYSFCKWEGVKSSDVQLENVGGGIAIVAIAYILWYFYVLIIKTIIRNNIQKKIQINDLKNDLFFNNTFNQYFNPENKFNIGLQ</sequence>
<dbReference type="Gene3D" id="3.30.70.330">
    <property type="match status" value="1"/>
</dbReference>
<organism evidence="3 4">
    <name type="scientific">Anaeramoeba flamelloides</name>
    <dbReference type="NCBI Taxonomy" id="1746091"/>
    <lineage>
        <taxon>Eukaryota</taxon>
        <taxon>Metamonada</taxon>
        <taxon>Anaeramoebidae</taxon>
        <taxon>Anaeramoeba</taxon>
    </lineage>
</organism>
<feature type="transmembrane region" description="Helical" evidence="1">
    <location>
        <begin position="439"/>
        <end position="459"/>
    </location>
</feature>
<dbReference type="EMBL" id="JAOAOG010000158">
    <property type="protein sequence ID" value="KAJ6244867.1"/>
    <property type="molecule type" value="Genomic_DNA"/>
</dbReference>
<reference evidence="3" key="1">
    <citation type="submission" date="2022-08" db="EMBL/GenBank/DDBJ databases">
        <title>Novel sulfate-reducing endosymbionts in the free-living metamonad Anaeramoeba.</title>
        <authorList>
            <person name="Jerlstrom-Hultqvist J."/>
            <person name="Cepicka I."/>
            <person name="Gallot-Lavallee L."/>
            <person name="Salas-Leiva D."/>
            <person name="Curtis B.A."/>
            <person name="Zahonova K."/>
            <person name="Pipaliya S."/>
            <person name="Dacks J."/>
            <person name="Roger A.J."/>
        </authorList>
    </citation>
    <scope>NUCLEOTIDE SEQUENCE</scope>
    <source>
        <strain evidence="3">Schooner1</strain>
    </source>
</reference>
<dbReference type="CDD" id="cd00590">
    <property type="entry name" value="RRM_SF"/>
    <property type="match status" value="1"/>
</dbReference>
<feature type="transmembrane region" description="Helical" evidence="1">
    <location>
        <begin position="586"/>
        <end position="609"/>
    </location>
</feature>
<feature type="transmembrane region" description="Helical" evidence="1">
    <location>
        <begin position="548"/>
        <end position="566"/>
    </location>
</feature>
<accession>A0ABQ8YJW0</accession>
<evidence type="ECO:0000313" key="3">
    <source>
        <dbReference type="EMBL" id="KAJ6244867.1"/>
    </source>
</evidence>
<feature type="transmembrane region" description="Helical" evidence="1">
    <location>
        <begin position="485"/>
        <end position="506"/>
    </location>
</feature>
<feature type="transmembrane region" description="Helical" evidence="1">
    <location>
        <begin position="85"/>
        <end position="110"/>
    </location>
</feature>
<feature type="domain" description="CSC1/OSCA1-like cytosolic" evidence="2">
    <location>
        <begin position="180"/>
        <end position="356"/>
    </location>
</feature>
<comment type="caution">
    <text evidence="3">The sequence shown here is derived from an EMBL/GenBank/DDBJ whole genome shotgun (WGS) entry which is preliminary data.</text>
</comment>
<feature type="transmembrane region" description="Helical" evidence="1">
    <location>
        <begin position="372"/>
        <end position="392"/>
    </location>
</feature>
<dbReference type="InterPro" id="IPR027815">
    <property type="entry name" value="CSC1/OSCA1-like_cyt"/>
</dbReference>
<feature type="transmembrane region" description="Helical" evidence="1">
    <location>
        <begin position="526"/>
        <end position="542"/>
    </location>
</feature>
<protein>
    <recommendedName>
        <fullName evidence="2">CSC1/OSCA1-like cytosolic domain-containing protein</fullName>
    </recommendedName>
</protein>
<feature type="transmembrane region" description="Helical" evidence="1">
    <location>
        <begin position="139"/>
        <end position="160"/>
    </location>
</feature>
<evidence type="ECO:0000259" key="2">
    <source>
        <dbReference type="Pfam" id="PF14703"/>
    </source>
</evidence>
<feature type="transmembrane region" description="Helical" evidence="1">
    <location>
        <begin position="629"/>
        <end position="651"/>
    </location>
</feature>
<keyword evidence="4" id="KW-1185">Reference proteome</keyword>
<dbReference type="InterPro" id="IPR012677">
    <property type="entry name" value="Nucleotide-bd_a/b_plait_sf"/>
</dbReference>